<keyword evidence="5" id="KW-1185">Reference proteome</keyword>
<evidence type="ECO:0000313" key="3">
    <source>
        <dbReference type="EMBL" id="CAG9104975.1"/>
    </source>
</evidence>
<reference evidence="6" key="1">
    <citation type="submission" date="2016-11" db="UniProtKB">
        <authorList>
            <consortium name="WormBaseParasite"/>
        </authorList>
    </citation>
    <scope>IDENTIFICATION</scope>
</reference>
<keyword evidence="1" id="KW-0732">Signal</keyword>
<dbReference type="WBParaSite" id="BXY_0305500.1">
    <property type="protein sequence ID" value="BXY_0305500.1"/>
    <property type="gene ID" value="BXY_0305500"/>
</dbReference>
<dbReference type="AlphaFoldDB" id="A0A1I7RQR0"/>
<protein>
    <submittedName>
        <fullName evidence="2">(pine wood nematode) hypothetical protein</fullName>
    </submittedName>
</protein>
<dbReference type="Proteomes" id="UP000659654">
    <property type="component" value="Unassembled WGS sequence"/>
</dbReference>
<dbReference type="Proteomes" id="UP000582659">
    <property type="component" value="Unassembled WGS sequence"/>
</dbReference>
<dbReference type="EMBL" id="CAJFDI010000003">
    <property type="protein sequence ID" value="CAD5219567.1"/>
    <property type="molecule type" value="Genomic_DNA"/>
</dbReference>
<organism evidence="4 6">
    <name type="scientific">Bursaphelenchus xylophilus</name>
    <name type="common">Pinewood nematode worm</name>
    <name type="synonym">Aphelenchoides xylophilus</name>
    <dbReference type="NCBI Taxonomy" id="6326"/>
    <lineage>
        <taxon>Eukaryota</taxon>
        <taxon>Metazoa</taxon>
        <taxon>Ecdysozoa</taxon>
        <taxon>Nematoda</taxon>
        <taxon>Chromadorea</taxon>
        <taxon>Rhabditida</taxon>
        <taxon>Tylenchina</taxon>
        <taxon>Tylenchomorpha</taxon>
        <taxon>Aphelenchoidea</taxon>
        <taxon>Aphelenchoididae</taxon>
        <taxon>Bursaphelenchus</taxon>
    </lineage>
</organism>
<evidence type="ECO:0000313" key="6">
    <source>
        <dbReference type="WBParaSite" id="BXY_0305500.1"/>
    </source>
</evidence>
<evidence type="ECO:0000256" key="1">
    <source>
        <dbReference type="SAM" id="SignalP"/>
    </source>
</evidence>
<proteinExistence type="predicted"/>
<dbReference type="EMBL" id="CAJFCV020000003">
    <property type="protein sequence ID" value="CAG9104975.1"/>
    <property type="molecule type" value="Genomic_DNA"/>
</dbReference>
<feature type="signal peptide" evidence="1">
    <location>
        <begin position="1"/>
        <end position="20"/>
    </location>
</feature>
<accession>A0A1I7RQR0</accession>
<reference evidence="3" key="2">
    <citation type="submission" date="2020-08" db="EMBL/GenBank/DDBJ databases">
        <authorList>
            <person name="Kikuchi T."/>
        </authorList>
    </citation>
    <scope>NUCLEOTIDE SEQUENCE</scope>
    <source>
        <strain evidence="2">Ka4C1</strain>
    </source>
</reference>
<sequence length="129" mass="14078">MNMKIAVVVSIVFLALPSNAWHLAGTIQYPGLRSFVGYGKVKVELISGGMFDTSCGDTIAHENGAFVIDCPAPFNVLEIKNLKIFHRFASGVCKVQIFNGIQLNDGQTFMIIDNNSVDTCKSSCPDEIY</sequence>
<evidence type="ECO:0000313" key="5">
    <source>
        <dbReference type="Proteomes" id="UP000659654"/>
    </source>
</evidence>
<dbReference type="Proteomes" id="UP000095284">
    <property type="component" value="Unplaced"/>
</dbReference>
<feature type="chain" id="PRO_5036021896" evidence="1">
    <location>
        <begin position="21"/>
        <end position="129"/>
    </location>
</feature>
<gene>
    <name evidence="2" type="ORF">BXYJ_LOCUS5743</name>
</gene>
<evidence type="ECO:0000313" key="2">
    <source>
        <dbReference type="EMBL" id="CAD5219567.1"/>
    </source>
</evidence>
<name>A0A1I7RQR0_BURXY</name>
<evidence type="ECO:0000313" key="4">
    <source>
        <dbReference type="Proteomes" id="UP000095284"/>
    </source>
</evidence>